<name>A0A4Y2X1T8_ARAVE</name>
<sequence length="120" mass="13516">MRRVPPIAATWISFRATCATGDLHLDVPSGGVSHPNAGLYLNVPPGAHTWISYWTVPHKFTYCALVHQCRPINQSALGLSPGGKKRNFQRRRERVNSQYRRKLDAIPDIRLCLVSLELIL</sequence>
<organism evidence="1 2">
    <name type="scientific">Araneus ventricosus</name>
    <name type="common">Orbweaver spider</name>
    <name type="synonym">Epeira ventricosa</name>
    <dbReference type="NCBI Taxonomy" id="182803"/>
    <lineage>
        <taxon>Eukaryota</taxon>
        <taxon>Metazoa</taxon>
        <taxon>Ecdysozoa</taxon>
        <taxon>Arthropoda</taxon>
        <taxon>Chelicerata</taxon>
        <taxon>Arachnida</taxon>
        <taxon>Araneae</taxon>
        <taxon>Araneomorphae</taxon>
        <taxon>Entelegynae</taxon>
        <taxon>Araneoidea</taxon>
        <taxon>Araneidae</taxon>
        <taxon>Araneus</taxon>
    </lineage>
</organism>
<dbReference type="AlphaFoldDB" id="A0A4Y2X1T8"/>
<evidence type="ECO:0000313" key="2">
    <source>
        <dbReference type="Proteomes" id="UP000499080"/>
    </source>
</evidence>
<keyword evidence="2" id="KW-1185">Reference proteome</keyword>
<reference evidence="1 2" key="1">
    <citation type="journal article" date="2019" name="Sci. Rep.">
        <title>Orb-weaving spider Araneus ventricosus genome elucidates the spidroin gene catalogue.</title>
        <authorList>
            <person name="Kono N."/>
            <person name="Nakamura H."/>
            <person name="Ohtoshi R."/>
            <person name="Moran D.A.P."/>
            <person name="Shinohara A."/>
            <person name="Yoshida Y."/>
            <person name="Fujiwara M."/>
            <person name="Mori M."/>
            <person name="Tomita M."/>
            <person name="Arakawa K."/>
        </authorList>
    </citation>
    <scope>NUCLEOTIDE SEQUENCE [LARGE SCALE GENOMIC DNA]</scope>
</reference>
<proteinExistence type="predicted"/>
<evidence type="ECO:0000313" key="1">
    <source>
        <dbReference type="EMBL" id="GBO43096.1"/>
    </source>
</evidence>
<dbReference type="Proteomes" id="UP000499080">
    <property type="component" value="Unassembled WGS sequence"/>
</dbReference>
<gene>
    <name evidence="1" type="ORF">AVEN_19921_1</name>
</gene>
<comment type="caution">
    <text evidence="1">The sequence shown here is derived from an EMBL/GenBank/DDBJ whole genome shotgun (WGS) entry which is preliminary data.</text>
</comment>
<accession>A0A4Y2X1T8</accession>
<protein>
    <submittedName>
        <fullName evidence="1">Uncharacterized protein</fullName>
    </submittedName>
</protein>
<dbReference type="EMBL" id="BGPR01069454">
    <property type="protein sequence ID" value="GBO43096.1"/>
    <property type="molecule type" value="Genomic_DNA"/>
</dbReference>